<evidence type="ECO:0000313" key="11">
    <source>
        <dbReference type="Proteomes" id="UP000318823"/>
    </source>
</evidence>
<dbReference type="Proteomes" id="UP000323717">
    <property type="component" value="Unassembled WGS sequence"/>
</dbReference>
<reference evidence="11" key="1">
    <citation type="journal article" date="2018" name="J. Anim. Genet.">
        <title>Acquired interbacterial defense systems protect against interspecies antagonism in the human gut microbiome.</title>
        <authorList>
            <person name="Ross B.D."/>
            <person name="Verster A.J."/>
            <person name="Radey M.C."/>
            <person name="Schmidtke D.T."/>
            <person name="Pope C.E."/>
            <person name="Hoffman L.R."/>
            <person name="Hajjar A."/>
            <person name="Peterson S.B."/>
            <person name="Borenstein E."/>
            <person name="Mougous J."/>
        </authorList>
    </citation>
    <scope>NUCLEOTIDE SEQUENCE [LARGE SCALE GENOMIC DNA]</scope>
    <source>
        <strain evidence="11">3725 D1 iv</strain>
    </source>
</reference>
<evidence type="ECO:0000313" key="8">
    <source>
        <dbReference type="EMBL" id="RHH52524.1"/>
    </source>
</evidence>
<dbReference type="Proteomes" id="UP000473905">
    <property type="component" value="Unassembled WGS sequence"/>
</dbReference>
<evidence type="ECO:0000313" key="16">
    <source>
        <dbReference type="Proteomes" id="UP000478493"/>
    </source>
</evidence>
<dbReference type="EMBL" id="VWLB01000074">
    <property type="protein sequence ID" value="KAA3921852.1"/>
    <property type="molecule type" value="Genomic_DNA"/>
</dbReference>
<dbReference type="EMBL" id="QRVZ01000014">
    <property type="protein sequence ID" value="RGS81999.1"/>
    <property type="molecule type" value="Genomic_DNA"/>
</dbReference>
<keyword evidence="15" id="KW-1185">Reference proteome</keyword>
<evidence type="ECO:0000313" key="10">
    <source>
        <dbReference type="Proteomes" id="UP000283329"/>
    </source>
</evidence>
<gene>
    <name evidence="8" type="ORF">DW206_00365</name>
    <name evidence="7" type="ORF">DWX70_17010</name>
    <name evidence="6" type="ORF">DYI28_14525</name>
    <name evidence="5" type="ORF">F3B85_17825</name>
    <name evidence="4" type="ORF">F3D66_18945</name>
    <name evidence="3" type="ORF">F3D71_09615</name>
    <name evidence="2" type="ORF">F3F25_27070</name>
    <name evidence="1" type="ORF">F3F51_14355</name>
</gene>
<accession>A0A139L403</accession>
<evidence type="ECO:0000313" key="4">
    <source>
        <dbReference type="EMBL" id="KAA4093819.1"/>
    </source>
</evidence>
<name>A0A139L403_BACOV</name>
<evidence type="ECO:0000313" key="5">
    <source>
        <dbReference type="EMBL" id="KAA4532745.1"/>
    </source>
</evidence>
<reference evidence="12 13" key="4">
    <citation type="journal article" date="2019" name="Nat. Med.">
        <title>A library of human gut bacterial isolates paired with longitudinal multiomics data enables mechanistic microbiome research.</title>
        <authorList>
            <person name="Poyet M."/>
            <person name="Groussin M."/>
            <person name="Gibbons S.M."/>
            <person name="Avila-Pacheco J."/>
            <person name="Jiang X."/>
            <person name="Kearney S.M."/>
            <person name="Perrotta A.R."/>
            <person name="Berdy B."/>
            <person name="Zhao S."/>
            <person name="Lieberman T.D."/>
            <person name="Swanson P.K."/>
            <person name="Smith M."/>
            <person name="Roesemann S."/>
            <person name="Alexander J.E."/>
            <person name="Rich S.A."/>
            <person name="Livny J."/>
            <person name="Vlamakis H."/>
            <person name="Clish C."/>
            <person name="Bullock K."/>
            <person name="Deik A."/>
            <person name="Scott J."/>
            <person name="Pierce K.A."/>
            <person name="Xavier R.J."/>
            <person name="Alm E.J."/>
        </authorList>
    </citation>
    <scope>NUCLEOTIDE SEQUENCE [LARGE SCALE GENOMIC DNA]</scope>
    <source>
        <strain evidence="4 15">BIOML-A134</strain>
        <strain evidence="2 13">BIOML-A160</strain>
        <strain evidence="3 12">BIOML-A163</strain>
        <strain evidence="1 14">BIOML-A183</strain>
        <strain evidence="5 16">BIOML-A41</strain>
    </source>
</reference>
<dbReference type="AlphaFoldDB" id="A0A139L403"/>
<evidence type="ECO:0000313" key="7">
    <source>
        <dbReference type="EMBL" id="RGS81999.1"/>
    </source>
</evidence>
<reference evidence="6" key="2">
    <citation type="journal article" date="2018" name="Nature">
        <title>Human gut bacteria contain acquired interbacterial defence systems.</title>
        <authorList>
            <person name="Ross B.D."/>
            <person name="Verster A.J."/>
            <person name="Radey M.C."/>
            <person name="Schmidtke D.T."/>
            <person name="Pope C.E."/>
            <person name="Hoffman L.R."/>
            <person name="Hajjar A."/>
            <person name="Peterson S.B."/>
            <person name="Borenstein E."/>
            <person name="Mougous J."/>
        </authorList>
    </citation>
    <scope>NUCLEOTIDE SEQUENCE</scope>
    <source>
        <strain evidence="6">3725 D1 iv</strain>
    </source>
</reference>
<evidence type="ECO:0000313" key="12">
    <source>
        <dbReference type="Proteomes" id="UP000323717"/>
    </source>
</evidence>
<dbReference type="EMBL" id="VWLX01000010">
    <property type="protein sequence ID" value="KAA3803794.1"/>
    <property type="molecule type" value="Genomic_DNA"/>
</dbReference>
<dbReference type="Proteomes" id="UP000478493">
    <property type="component" value="Unassembled WGS sequence"/>
</dbReference>
<evidence type="ECO:0000313" key="9">
    <source>
        <dbReference type="Proteomes" id="UP000266492"/>
    </source>
</evidence>
<evidence type="ECO:0000313" key="1">
    <source>
        <dbReference type="EMBL" id="KAA3803794.1"/>
    </source>
</evidence>
<evidence type="ECO:0000313" key="2">
    <source>
        <dbReference type="EMBL" id="KAA3921852.1"/>
    </source>
</evidence>
<dbReference type="Proteomes" id="UP000283329">
    <property type="component" value="Unassembled WGS sequence"/>
</dbReference>
<evidence type="ECO:0000313" key="6">
    <source>
        <dbReference type="EMBL" id="QDM09831.1"/>
    </source>
</evidence>
<evidence type="ECO:0000313" key="13">
    <source>
        <dbReference type="Proteomes" id="UP000365824"/>
    </source>
</evidence>
<reference evidence="9 10" key="3">
    <citation type="submission" date="2018-08" db="EMBL/GenBank/DDBJ databases">
        <title>A genome reference for cultivated species of the human gut microbiota.</title>
        <authorList>
            <person name="Zou Y."/>
            <person name="Xue W."/>
            <person name="Luo G."/>
        </authorList>
    </citation>
    <scope>NUCLEOTIDE SEQUENCE [LARGE SCALE GENOMIC DNA]</scope>
    <source>
        <strain evidence="7 9">AF20-9LB</strain>
        <strain evidence="8 10">AM17-48</strain>
    </source>
</reference>
<protein>
    <submittedName>
        <fullName evidence="1">Uncharacterized protein</fullName>
    </submittedName>
</protein>
<dbReference type="EMBL" id="QRJR01000001">
    <property type="protein sequence ID" value="RHH52524.1"/>
    <property type="molecule type" value="Genomic_DNA"/>
</dbReference>
<dbReference type="Proteomes" id="UP000460135">
    <property type="component" value="Unassembled WGS sequence"/>
</dbReference>
<dbReference type="EMBL" id="VWKB01000027">
    <property type="protein sequence ID" value="KAA4093819.1"/>
    <property type="molecule type" value="Genomic_DNA"/>
</dbReference>
<organism evidence="1 14">
    <name type="scientific">Bacteroides ovatus</name>
    <dbReference type="NCBI Taxonomy" id="28116"/>
    <lineage>
        <taxon>Bacteria</taxon>
        <taxon>Pseudomonadati</taxon>
        <taxon>Bacteroidota</taxon>
        <taxon>Bacteroidia</taxon>
        <taxon>Bacteroidales</taxon>
        <taxon>Bacteroidaceae</taxon>
        <taxon>Bacteroides</taxon>
    </lineage>
</organism>
<dbReference type="Proteomes" id="UP000318823">
    <property type="component" value="Chromosome"/>
</dbReference>
<dbReference type="Proteomes" id="UP000365824">
    <property type="component" value="Unassembled WGS sequence"/>
</dbReference>
<reference evidence="6" key="5">
    <citation type="submission" date="2019-07" db="EMBL/GenBank/DDBJ databases">
        <authorList>
            <person name="Ross B.D."/>
            <person name="Verster A.J."/>
            <person name="Radey M.C."/>
            <person name="Schmidtke D.T."/>
            <person name="Pope C.E."/>
            <person name="Hoffman L.R."/>
            <person name="Hajjar A."/>
            <person name="Peterson S.B."/>
            <person name="Borenstein E."/>
            <person name="Mougous J.D."/>
        </authorList>
    </citation>
    <scope>NUCLEOTIDE SEQUENCE</scope>
    <source>
        <strain evidence="6">3725 D1 iv</strain>
    </source>
</reference>
<evidence type="ECO:0000313" key="14">
    <source>
        <dbReference type="Proteomes" id="UP000460135"/>
    </source>
</evidence>
<proteinExistence type="predicted"/>
<evidence type="ECO:0000313" key="3">
    <source>
        <dbReference type="EMBL" id="KAA3952355.1"/>
    </source>
</evidence>
<dbReference type="EMBL" id="CP041395">
    <property type="protein sequence ID" value="QDM09831.1"/>
    <property type="molecule type" value="Genomic_DNA"/>
</dbReference>
<dbReference type="EMBL" id="VWGP01000014">
    <property type="protein sequence ID" value="KAA4532745.1"/>
    <property type="molecule type" value="Genomic_DNA"/>
</dbReference>
<dbReference type="EMBL" id="VWLE01000104">
    <property type="protein sequence ID" value="KAA3952355.1"/>
    <property type="molecule type" value="Genomic_DNA"/>
</dbReference>
<sequence>MDEYCWFINQLRNKDKKSYFHIPMWYGISRLLIVKKCIKNIDCNINRLIYTDIPYSKAKE</sequence>
<dbReference type="Proteomes" id="UP000266492">
    <property type="component" value="Unassembled WGS sequence"/>
</dbReference>
<evidence type="ECO:0000313" key="15">
    <source>
        <dbReference type="Proteomes" id="UP000473905"/>
    </source>
</evidence>